<name>E3T834_9CYAN</name>
<organism evidence="10">
    <name type="scientific">Acaryochloris sp. HICR111A</name>
    <dbReference type="NCBI Taxonomy" id="576912"/>
    <lineage>
        <taxon>Bacteria</taxon>
        <taxon>Bacillati</taxon>
        <taxon>Cyanobacteriota</taxon>
        <taxon>Cyanophyceae</taxon>
        <taxon>Acaryochloridales</taxon>
        <taxon>Acaryochloridaceae</taxon>
        <taxon>Acaryochloris</taxon>
    </lineage>
</organism>
<keyword evidence="6" id="KW-0157">Chromophore</keyword>
<evidence type="ECO:0000256" key="6">
    <source>
        <dbReference type="ARBA" id="ARBA00022991"/>
    </source>
</evidence>
<feature type="transmembrane region" description="Helical" evidence="9">
    <location>
        <begin position="106"/>
        <end position="130"/>
    </location>
</feature>
<dbReference type="GO" id="GO:0009521">
    <property type="term" value="C:photosystem"/>
    <property type="evidence" value="ECO:0007669"/>
    <property type="project" value="InterPro"/>
</dbReference>
<accession>E3T834</accession>
<evidence type="ECO:0000313" key="10">
    <source>
        <dbReference type="EMBL" id="ADO84687.1"/>
    </source>
</evidence>
<dbReference type="InterPro" id="IPR000932">
    <property type="entry name" value="PS_antenna-like"/>
</dbReference>
<evidence type="ECO:0000256" key="7">
    <source>
        <dbReference type="ARBA" id="ARBA00023078"/>
    </source>
</evidence>
<keyword evidence="3" id="KW-0602">Photosynthesis</keyword>
<proteinExistence type="predicted"/>
<feature type="transmembrane region" description="Helical" evidence="9">
    <location>
        <begin position="231"/>
        <end position="251"/>
    </location>
</feature>
<dbReference type="EMBL" id="GU354034">
    <property type="protein sequence ID" value="ADO84687.1"/>
    <property type="molecule type" value="Genomic_DNA"/>
</dbReference>
<dbReference type="GO" id="GO:0009767">
    <property type="term" value="P:photosynthetic electron transport chain"/>
    <property type="evidence" value="ECO:0007669"/>
    <property type="project" value="InterPro"/>
</dbReference>
<dbReference type="AlphaFoldDB" id="E3T834"/>
<evidence type="ECO:0000256" key="3">
    <source>
        <dbReference type="ARBA" id="ARBA00022531"/>
    </source>
</evidence>
<evidence type="ECO:0000256" key="5">
    <source>
        <dbReference type="ARBA" id="ARBA00022989"/>
    </source>
</evidence>
<dbReference type="Pfam" id="PF00421">
    <property type="entry name" value="PSII"/>
    <property type="match status" value="1"/>
</dbReference>
<keyword evidence="2" id="KW-0148">Chlorophyll</keyword>
<feature type="transmembrane region" description="Helical" evidence="9">
    <location>
        <begin position="283"/>
        <end position="302"/>
    </location>
</feature>
<keyword evidence="4 9" id="KW-0812">Transmembrane</keyword>
<protein>
    <submittedName>
        <fullName evidence="10">PsbCh8</fullName>
    </submittedName>
</protein>
<comment type="subcellular location">
    <subcellularLocation>
        <location evidence="1">Cellular thylakoid membrane</location>
        <topology evidence="1">Multi-pass membrane protein</topology>
    </subcellularLocation>
</comment>
<dbReference type="GO" id="GO:0016168">
    <property type="term" value="F:chlorophyll binding"/>
    <property type="evidence" value="ECO:0007669"/>
    <property type="project" value="UniProtKB-KW"/>
</dbReference>
<dbReference type="InterPro" id="IPR036001">
    <property type="entry name" value="PS_II_antenna-like_sf"/>
</dbReference>
<evidence type="ECO:0000256" key="4">
    <source>
        <dbReference type="ARBA" id="ARBA00022692"/>
    </source>
</evidence>
<keyword evidence="7" id="KW-0793">Thylakoid</keyword>
<evidence type="ECO:0000256" key="2">
    <source>
        <dbReference type="ARBA" id="ARBA00022494"/>
    </source>
</evidence>
<feature type="transmembrane region" description="Helical" evidence="9">
    <location>
        <begin position="160"/>
        <end position="182"/>
    </location>
</feature>
<feature type="transmembrane region" description="Helical" evidence="9">
    <location>
        <begin position="322"/>
        <end position="342"/>
    </location>
</feature>
<keyword evidence="5 9" id="KW-1133">Transmembrane helix</keyword>
<evidence type="ECO:0000256" key="8">
    <source>
        <dbReference type="ARBA" id="ARBA00023136"/>
    </source>
</evidence>
<evidence type="ECO:0000256" key="9">
    <source>
        <dbReference type="SAM" id="Phobius"/>
    </source>
</evidence>
<reference evidence="10" key="1">
    <citation type="journal article" date="2010" name="ISME J.">
        <title>A new chlorophyll d-containing cyanobacterium: evidence for niche adaptation in the genus Acaryochloris.</title>
        <authorList>
            <person name="Mohr R."/>
            <person name="Voss B."/>
            <person name="Schliep M."/>
            <person name="Kurz T."/>
            <person name="Maldener I."/>
            <person name="Adams D.G."/>
            <person name="Larkum A.D."/>
            <person name="Chen M."/>
            <person name="Hess W.R."/>
        </authorList>
    </citation>
    <scope>NUCLEOTIDE SEQUENCE</scope>
    <source>
        <strain evidence="10">HICR111A</strain>
    </source>
</reference>
<dbReference type="SUPFAM" id="SSF161077">
    <property type="entry name" value="Photosystem II antenna protein-like"/>
    <property type="match status" value="1"/>
</dbReference>
<sequence length="353" mass="37788">MTASLTRRDPMDRSELTAGTASLSGYEGEWWAGNVRNTDFSGTLLGAHLCHAALMSCVPGAFIIQEAARFQPGIPLSEQGMVFMPHLAGLGIAVGSGGEILSTYPYFVIGVLHFFVAAFCCAGGLFHTIAGEAKLGDYPEGSWAAQFDYDWDDFESTSSILGHHLLCLGVACLLFACNAAFGNGLYDPLVGEVRQITPNLNPITLLGYLFGFANGGWTPLGMAAVNNMEDLVGGHFLVAIVDIAGAAFHIINKKPTTFFKNRLIFSFPNGGFVRAGICNSEAILSYSVASVGFIAISSAIFTQYCDIAFAPEFYGIDRSGAASIQLILGLNWMVFGGLWHSLRGERLHALKNK</sequence>
<keyword evidence="8 9" id="KW-0472">Membrane</keyword>
<dbReference type="GO" id="GO:0031676">
    <property type="term" value="C:plasma membrane-derived thylakoid membrane"/>
    <property type="evidence" value="ECO:0007669"/>
    <property type="project" value="UniProtKB-SubCell"/>
</dbReference>
<evidence type="ECO:0000256" key="1">
    <source>
        <dbReference type="ARBA" id="ARBA00004636"/>
    </source>
</evidence>
<feature type="transmembrane region" description="Helical" evidence="9">
    <location>
        <begin position="203"/>
        <end position="225"/>
    </location>
</feature>